<dbReference type="Gene3D" id="1.25.60.10">
    <property type="entry name" value="MgtE N-terminal domain-like"/>
    <property type="match status" value="1"/>
</dbReference>
<evidence type="ECO:0000313" key="4">
    <source>
        <dbReference type="EMBL" id="KXG77612.1"/>
    </source>
</evidence>
<evidence type="ECO:0000259" key="3">
    <source>
        <dbReference type="Pfam" id="PF03448"/>
    </source>
</evidence>
<keyword evidence="5" id="KW-1185">Reference proteome</keyword>
<gene>
    <name evidence="4" type="ORF">AN618_09820</name>
</gene>
<sequence length="187" mass="21029">MNGENKGSQSKIAIVVLIVLLLLAIIFAGWFLITRAKSLPFSSVAAKIPVIGALFAKGSSEEQSLLEQLEKEKSLLDAEWQKINKQASEINQKQKELEKKELELNEREMKINQEKAKIEETLENIKNVAQYYELMAPNKAAAIMETLEDEVVIRIFKNMKKEAVSEILANMDPKRAAAITKKLSGEQ</sequence>
<reference evidence="4 5" key="1">
    <citation type="submission" date="2015-12" db="EMBL/GenBank/DDBJ databases">
        <title>Draft genome sequnece of Fervidicola ferrireducens strain Y170.</title>
        <authorList>
            <person name="Patel B.K."/>
        </authorList>
    </citation>
    <scope>NUCLEOTIDE SEQUENCE [LARGE SCALE GENOMIC DNA]</scope>
    <source>
        <strain evidence="4 5">Y170</strain>
    </source>
</reference>
<dbReference type="AlphaFoldDB" id="A0A140LAN7"/>
<dbReference type="Pfam" id="PF03448">
    <property type="entry name" value="MgtE_N"/>
    <property type="match status" value="1"/>
</dbReference>
<evidence type="ECO:0000256" key="1">
    <source>
        <dbReference type="SAM" id="Coils"/>
    </source>
</evidence>
<dbReference type="STRING" id="520764.AN618_09820"/>
<protein>
    <recommendedName>
        <fullName evidence="3">Magnesium transporter MgtE intracellular domain-containing protein</fullName>
    </recommendedName>
</protein>
<keyword evidence="1" id="KW-0175">Coiled coil</keyword>
<comment type="caution">
    <text evidence="4">The sequence shown here is derived from an EMBL/GenBank/DDBJ whole genome shotgun (WGS) entry which is preliminary data.</text>
</comment>
<proteinExistence type="predicted"/>
<dbReference type="EMBL" id="LOED01000009">
    <property type="protein sequence ID" value="KXG77612.1"/>
    <property type="molecule type" value="Genomic_DNA"/>
</dbReference>
<feature type="coiled-coil region" evidence="1">
    <location>
        <begin position="59"/>
        <end position="128"/>
    </location>
</feature>
<dbReference type="Proteomes" id="UP000070427">
    <property type="component" value="Unassembled WGS sequence"/>
</dbReference>
<dbReference type="InterPro" id="IPR006668">
    <property type="entry name" value="Mg_transptr_MgtE_intracell_dom"/>
</dbReference>
<dbReference type="SUPFAM" id="SSF158791">
    <property type="entry name" value="MgtE N-terminal domain-like"/>
    <property type="match status" value="1"/>
</dbReference>
<evidence type="ECO:0000313" key="5">
    <source>
        <dbReference type="Proteomes" id="UP000070427"/>
    </source>
</evidence>
<feature type="domain" description="Magnesium transporter MgtE intracellular" evidence="3">
    <location>
        <begin position="117"/>
        <end position="186"/>
    </location>
</feature>
<dbReference type="InterPro" id="IPR038076">
    <property type="entry name" value="MgtE_N_sf"/>
</dbReference>
<dbReference type="InParanoid" id="A0A140LAN7"/>
<dbReference type="OrthoDB" id="1724615at2"/>
<keyword evidence="2" id="KW-0812">Transmembrane</keyword>
<evidence type="ECO:0000256" key="2">
    <source>
        <dbReference type="SAM" id="Phobius"/>
    </source>
</evidence>
<organism evidence="4 5">
    <name type="scientific">Fervidicola ferrireducens</name>
    <dbReference type="NCBI Taxonomy" id="520764"/>
    <lineage>
        <taxon>Bacteria</taxon>
        <taxon>Bacillati</taxon>
        <taxon>Bacillota</taxon>
        <taxon>Clostridia</taxon>
        <taxon>Thermosediminibacterales</taxon>
        <taxon>Thermosediminibacteraceae</taxon>
        <taxon>Fervidicola</taxon>
    </lineage>
</organism>
<dbReference type="RefSeq" id="WP_066352760.1">
    <property type="nucleotide sequence ID" value="NZ_LOED01000009.1"/>
</dbReference>
<feature type="transmembrane region" description="Helical" evidence="2">
    <location>
        <begin position="12"/>
        <end position="33"/>
    </location>
</feature>
<accession>A0A140LAN7</accession>
<name>A0A140LAN7_9FIRM</name>
<keyword evidence="2" id="KW-0472">Membrane</keyword>
<keyword evidence="2" id="KW-1133">Transmembrane helix</keyword>